<accession>A0A5N5T4Y5</accession>
<organism evidence="2 3">
    <name type="scientific">Armadillidium nasatum</name>
    <dbReference type="NCBI Taxonomy" id="96803"/>
    <lineage>
        <taxon>Eukaryota</taxon>
        <taxon>Metazoa</taxon>
        <taxon>Ecdysozoa</taxon>
        <taxon>Arthropoda</taxon>
        <taxon>Crustacea</taxon>
        <taxon>Multicrustacea</taxon>
        <taxon>Malacostraca</taxon>
        <taxon>Eumalacostraca</taxon>
        <taxon>Peracarida</taxon>
        <taxon>Isopoda</taxon>
        <taxon>Oniscidea</taxon>
        <taxon>Crinocheta</taxon>
        <taxon>Armadillidiidae</taxon>
        <taxon>Armadillidium</taxon>
    </lineage>
</organism>
<feature type="compositionally biased region" description="Polar residues" evidence="1">
    <location>
        <begin position="239"/>
        <end position="251"/>
    </location>
</feature>
<dbReference type="Proteomes" id="UP000326759">
    <property type="component" value="Unassembled WGS sequence"/>
</dbReference>
<reference evidence="2 3" key="1">
    <citation type="journal article" date="2019" name="PLoS Biol.">
        <title>Sex chromosomes control vertical transmission of feminizing Wolbachia symbionts in an isopod.</title>
        <authorList>
            <person name="Becking T."/>
            <person name="Chebbi M.A."/>
            <person name="Giraud I."/>
            <person name="Moumen B."/>
            <person name="Laverre T."/>
            <person name="Caubet Y."/>
            <person name="Peccoud J."/>
            <person name="Gilbert C."/>
            <person name="Cordaux R."/>
        </authorList>
    </citation>
    <scope>NUCLEOTIDE SEQUENCE [LARGE SCALE GENOMIC DNA]</scope>
    <source>
        <strain evidence="2">ANa2</strain>
        <tissue evidence="2">Whole body excluding digestive tract and cuticle</tissue>
    </source>
</reference>
<evidence type="ECO:0000256" key="1">
    <source>
        <dbReference type="SAM" id="MobiDB-lite"/>
    </source>
</evidence>
<feature type="compositionally biased region" description="Polar residues" evidence="1">
    <location>
        <begin position="259"/>
        <end position="290"/>
    </location>
</feature>
<dbReference type="EMBL" id="SEYY01011986">
    <property type="protein sequence ID" value="KAB7501018.1"/>
    <property type="molecule type" value="Genomic_DNA"/>
</dbReference>
<feature type="compositionally biased region" description="Low complexity" evidence="1">
    <location>
        <begin position="291"/>
        <end position="302"/>
    </location>
</feature>
<proteinExistence type="predicted"/>
<sequence length="336" mass="37709">MKRPSLNSLNRFRDSDEVIFNTNRFRQQTPLNRINRFRDSDEVIFTGGTRSPTFNRVGGFSDSDEILFTGRPRPSSFNRINRFDDSKEIFGSTRRGTFFVDSAEDLFKRTRNLGGNARGSFFGSSINRNPPTFNRNSLNNRIKLDSVEDVFEDLFDDDLDDRLRAQNTLNRLQNSGFNLFGNRGNTQNRGVTSFQTRVGSNRFNTPSTLSNTGSTFTNSNPINHFSAAQHINRIPSSVFSSSANRNDQTGNFGVPLRTSALQRSAPTTTNKFTQNTSNRRTTGNSLNSINSSPFSASKRSSFPSPPGFNWPGGNGYYVSMSTGNSKPVTYFVKYDD</sequence>
<gene>
    <name evidence="2" type="ORF">Anas_01931</name>
</gene>
<evidence type="ECO:0000313" key="3">
    <source>
        <dbReference type="Proteomes" id="UP000326759"/>
    </source>
</evidence>
<comment type="caution">
    <text evidence="2">The sequence shown here is derived from an EMBL/GenBank/DDBJ whole genome shotgun (WGS) entry which is preliminary data.</text>
</comment>
<keyword evidence="3" id="KW-1185">Reference proteome</keyword>
<feature type="region of interest" description="Disordered" evidence="1">
    <location>
        <begin position="239"/>
        <end position="306"/>
    </location>
</feature>
<protein>
    <submittedName>
        <fullName evidence="2">Uncharacterized protein</fullName>
    </submittedName>
</protein>
<evidence type="ECO:0000313" key="2">
    <source>
        <dbReference type="EMBL" id="KAB7501018.1"/>
    </source>
</evidence>
<dbReference type="AlphaFoldDB" id="A0A5N5T4Y5"/>
<dbReference type="OrthoDB" id="6382492at2759"/>
<name>A0A5N5T4Y5_9CRUS</name>